<accession>A0A515ELP7</accession>
<protein>
    <submittedName>
        <fullName evidence="5">Helix-turn-helix domain-containing protein</fullName>
    </submittedName>
</protein>
<dbReference type="EMBL" id="CP036282">
    <property type="protein sequence ID" value="QDL53590.1"/>
    <property type="molecule type" value="Genomic_DNA"/>
</dbReference>
<dbReference type="InterPro" id="IPR032687">
    <property type="entry name" value="AraC-type_N"/>
</dbReference>
<keyword evidence="2" id="KW-0238">DNA-binding</keyword>
<dbReference type="AlphaFoldDB" id="A0A515ELP7"/>
<dbReference type="SMART" id="SM00342">
    <property type="entry name" value="HTH_ARAC"/>
    <property type="match status" value="1"/>
</dbReference>
<dbReference type="SUPFAM" id="SSF46689">
    <property type="entry name" value="Homeodomain-like"/>
    <property type="match status" value="1"/>
</dbReference>
<evidence type="ECO:0000313" key="5">
    <source>
        <dbReference type="EMBL" id="QDL53590.1"/>
    </source>
</evidence>
<dbReference type="PROSITE" id="PS01124">
    <property type="entry name" value="HTH_ARAC_FAMILY_2"/>
    <property type="match status" value="1"/>
</dbReference>
<dbReference type="RefSeq" id="WP_142809625.1">
    <property type="nucleotide sequence ID" value="NZ_CP036282.1"/>
</dbReference>
<dbReference type="PANTHER" id="PTHR47894">
    <property type="entry name" value="HTH-TYPE TRANSCRIPTIONAL REGULATOR GADX"/>
    <property type="match status" value="1"/>
</dbReference>
<dbReference type="GO" id="GO:0000976">
    <property type="term" value="F:transcription cis-regulatory region binding"/>
    <property type="evidence" value="ECO:0007669"/>
    <property type="project" value="TreeGrafter"/>
</dbReference>
<keyword evidence="3" id="KW-0804">Transcription</keyword>
<dbReference type="GO" id="GO:0005829">
    <property type="term" value="C:cytosol"/>
    <property type="evidence" value="ECO:0007669"/>
    <property type="project" value="TreeGrafter"/>
</dbReference>
<dbReference type="InterPro" id="IPR018060">
    <property type="entry name" value="HTH_AraC"/>
</dbReference>
<dbReference type="InterPro" id="IPR009057">
    <property type="entry name" value="Homeodomain-like_sf"/>
</dbReference>
<proteinExistence type="predicted"/>
<dbReference type="PANTHER" id="PTHR47894:SF1">
    <property type="entry name" value="HTH-TYPE TRANSCRIPTIONAL REGULATOR VQSM"/>
    <property type="match status" value="1"/>
</dbReference>
<keyword evidence="6" id="KW-1185">Reference proteome</keyword>
<keyword evidence="1" id="KW-0805">Transcription regulation</keyword>
<evidence type="ECO:0000256" key="2">
    <source>
        <dbReference type="ARBA" id="ARBA00023125"/>
    </source>
</evidence>
<sequence length="580" mass="63593">MYDDYAYEYVPQLRHFQVLLARYRSQPDALHTLQTHFGLRRVAPSDPAPLLPEMALQIGEWLHAQGDPHAIAWLAGELDLGAGDGLVYYLRAHATLQDAFDEIARMSNLLFPDGRIAIEHRGNTVRLVVSPTVLVDRLGMRLRYEAIVVWLMRVLRDITGVPLAAEYVELMTNAATDNTELLELLGVEPRWGAAEFALGYSTAVCKLHLPGASEALRKAIRPMFERRLNSALQRNTTLRRVVNWLGQRSSLANVGLELAAAELSLGASTLRRQLAQSGSSFSALLAAQRARTAMDAVLNTDERTESIALRTGYGDRSALERAFRERFGITLAQCRKAAQRWVGERRDTDWSAPSAWHRHSPQLAYVRESLAQSNYEANTMCAALRADPVLHLRLLAYCMHAGQLPVGACALDAALLERVPFYVLCNLVDASLPKHELAAEVKATKAWQLANLAARASVLLAPHLLANMQADMPARLALAAMAHNLGALAAPELQGPYEDGVDFTWLLLAAWDVPPSLLQLLRARYTATDGAGRVLALSIAWAEAVVNDPASTARKALEADLATQVPAPTMAQLVALAARL</sequence>
<dbReference type="KEGG" id="rhg:EXZ61_05030"/>
<dbReference type="Gene3D" id="1.10.10.60">
    <property type="entry name" value="Homeodomain-like"/>
    <property type="match status" value="1"/>
</dbReference>
<feature type="domain" description="HTH araC/xylS-type" evidence="4">
    <location>
        <begin position="239"/>
        <end position="337"/>
    </location>
</feature>
<reference evidence="6" key="1">
    <citation type="submission" date="2019-02" db="EMBL/GenBank/DDBJ databases">
        <title>Complete genome sequence of Rhodoferax sp. Gr-4.</title>
        <authorList>
            <person name="Jin L."/>
        </authorList>
    </citation>
    <scope>NUCLEOTIDE SEQUENCE [LARGE SCALE GENOMIC DNA]</scope>
    <source>
        <strain evidence="6">Gr-4</strain>
    </source>
</reference>
<evidence type="ECO:0000256" key="1">
    <source>
        <dbReference type="ARBA" id="ARBA00023015"/>
    </source>
</evidence>
<organism evidence="5 6">
    <name type="scientific">Rhodoferax aquaticus</name>
    <dbReference type="NCBI Taxonomy" id="2527691"/>
    <lineage>
        <taxon>Bacteria</taxon>
        <taxon>Pseudomonadati</taxon>
        <taxon>Pseudomonadota</taxon>
        <taxon>Betaproteobacteria</taxon>
        <taxon>Burkholderiales</taxon>
        <taxon>Comamonadaceae</taxon>
        <taxon>Rhodoferax</taxon>
    </lineage>
</organism>
<dbReference type="Pfam" id="PF12625">
    <property type="entry name" value="Arabinose_bd"/>
    <property type="match status" value="1"/>
</dbReference>
<name>A0A515ELP7_9BURK</name>
<dbReference type="Proteomes" id="UP000317365">
    <property type="component" value="Chromosome"/>
</dbReference>
<evidence type="ECO:0000256" key="3">
    <source>
        <dbReference type="ARBA" id="ARBA00023163"/>
    </source>
</evidence>
<dbReference type="GO" id="GO:0003700">
    <property type="term" value="F:DNA-binding transcription factor activity"/>
    <property type="evidence" value="ECO:0007669"/>
    <property type="project" value="InterPro"/>
</dbReference>
<gene>
    <name evidence="5" type="ORF">EXZ61_05030</name>
</gene>
<evidence type="ECO:0000259" key="4">
    <source>
        <dbReference type="PROSITE" id="PS01124"/>
    </source>
</evidence>
<evidence type="ECO:0000313" key="6">
    <source>
        <dbReference type="Proteomes" id="UP000317365"/>
    </source>
</evidence>
<dbReference type="Pfam" id="PF12833">
    <property type="entry name" value="HTH_18"/>
    <property type="match status" value="1"/>
</dbReference>
<reference evidence="6" key="2">
    <citation type="journal article" date="2020" name="Int. J. Syst. Evol. Microbiol.">
        <title>Genomic insights into a novel species Rhodoferax aquaticus sp. nov., isolated from freshwater.</title>
        <authorList>
            <person name="Li T."/>
            <person name="Zhuo Y."/>
            <person name="Jin C.Z."/>
            <person name="Wu X."/>
            <person name="Ko S.R."/>
            <person name="Jin F.J."/>
            <person name="Ahn C.Y."/>
            <person name="Oh H.M."/>
            <person name="Lee H.G."/>
            <person name="Jin L."/>
        </authorList>
    </citation>
    <scope>NUCLEOTIDE SEQUENCE [LARGE SCALE GENOMIC DNA]</scope>
    <source>
        <strain evidence="6">Gr-4</strain>
    </source>
</reference>